<dbReference type="Pfam" id="PF01312">
    <property type="entry name" value="Bac_export_2"/>
    <property type="match status" value="1"/>
</dbReference>
<evidence type="ECO:0000256" key="3">
    <source>
        <dbReference type="ARBA" id="ARBA00021622"/>
    </source>
</evidence>
<organism evidence="15 16">
    <name type="scientific">Variovorax boronicumulans</name>
    <dbReference type="NCBI Taxonomy" id="436515"/>
    <lineage>
        <taxon>Bacteria</taxon>
        <taxon>Pseudomonadati</taxon>
        <taxon>Pseudomonadota</taxon>
        <taxon>Betaproteobacteria</taxon>
        <taxon>Burkholderiales</taxon>
        <taxon>Comamonadaceae</taxon>
        <taxon>Variovorax</taxon>
    </lineage>
</organism>
<evidence type="ECO:0000256" key="1">
    <source>
        <dbReference type="ARBA" id="ARBA00004651"/>
    </source>
</evidence>
<dbReference type="SUPFAM" id="SSF160544">
    <property type="entry name" value="EscU C-terminal domain-like"/>
    <property type="match status" value="1"/>
</dbReference>
<dbReference type="PANTHER" id="PTHR30531:SF12">
    <property type="entry name" value="FLAGELLAR BIOSYNTHETIC PROTEIN FLHB"/>
    <property type="match status" value="1"/>
</dbReference>
<name>A0A250DFS3_9BURK</name>
<keyword evidence="5 13" id="KW-1003">Cell membrane</keyword>
<evidence type="ECO:0000256" key="9">
    <source>
        <dbReference type="ARBA" id="ARBA00022989"/>
    </source>
</evidence>
<keyword evidence="15" id="KW-0966">Cell projection</keyword>
<evidence type="ECO:0000256" key="11">
    <source>
        <dbReference type="ARBA" id="ARBA00023225"/>
    </source>
</evidence>
<feature type="transmembrane region" description="Helical" evidence="13">
    <location>
        <begin position="185"/>
        <end position="214"/>
    </location>
</feature>
<keyword evidence="11 13" id="KW-1006">Bacterial flagellum protein export</keyword>
<keyword evidence="9 13" id="KW-1133">Transmembrane helix</keyword>
<dbReference type="PANTHER" id="PTHR30531">
    <property type="entry name" value="FLAGELLAR BIOSYNTHETIC PROTEIN FLHB"/>
    <property type="match status" value="1"/>
</dbReference>
<dbReference type="InterPro" id="IPR029025">
    <property type="entry name" value="T3SS_substrate_exporter_C"/>
</dbReference>
<dbReference type="RefSeq" id="WP_095744088.1">
    <property type="nucleotide sequence ID" value="NZ_CP023284.1"/>
</dbReference>
<dbReference type="AlphaFoldDB" id="A0A250DFS3"/>
<dbReference type="Gene3D" id="3.40.1690.10">
    <property type="entry name" value="secretion proteins EscU"/>
    <property type="match status" value="1"/>
</dbReference>
<evidence type="ECO:0000256" key="7">
    <source>
        <dbReference type="ARBA" id="ARBA00022795"/>
    </source>
</evidence>
<evidence type="ECO:0000256" key="2">
    <source>
        <dbReference type="ARBA" id="ARBA00010690"/>
    </source>
</evidence>
<dbReference type="EMBL" id="CP023284">
    <property type="protein sequence ID" value="ATA53225.1"/>
    <property type="molecule type" value="Genomic_DNA"/>
</dbReference>
<keyword evidence="4 13" id="KW-0813">Transport</keyword>
<feature type="transmembrane region" description="Helical" evidence="13">
    <location>
        <begin position="146"/>
        <end position="165"/>
    </location>
</feature>
<evidence type="ECO:0000256" key="13">
    <source>
        <dbReference type="RuleBase" id="RU364091"/>
    </source>
</evidence>
<dbReference type="InterPro" id="IPR006136">
    <property type="entry name" value="FlhB"/>
</dbReference>
<dbReference type="InterPro" id="IPR006135">
    <property type="entry name" value="T3SS_substrate_exporter"/>
</dbReference>
<proteinExistence type="inferred from homology"/>
<feature type="compositionally biased region" description="Basic and acidic residues" evidence="14">
    <location>
        <begin position="7"/>
        <end position="25"/>
    </location>
</feature>
<dbReference type="GO" id="GO:0005886">
    <property type="term" value="C:plasma membrane"/>
    <property type="evidence" value="ECO:0007669"/>
    <property type="project" value="UniProtKB-SubCell"/>
</dbReference>
<reference evidence="15 16" key="1">
    <citation type="submission" date="2017-09" db="EMBL/GenBank/DDBJ databases">
        <title>The diverse metabolic capabilities of V. boronicumulans make it an excellent choice for continued studies on novel biodegradation.</title>
        <authorList>
            <person name="Sun S."/>
        </authorList>
    </citation>
    <scope>NUCLEOTIDE SEQUENCE [LARGE SCALE GENOMIC DNA]</scope>
    <source>
        <strain evidence="15 16">J1</strain>
    </source>
</reference>
<dbReference type="Proteomes" id="UP000217154">
    <property type="component" value="Chromosome"/>
</dbReference>
<evidence type="ECO:0000256" key="4">
    <source>
        <dbReference type="ARBA" id="ARBA00022448"/>
    </source>
</evidence>
<dbReference type="GO" id="GO:0044780">
    <property type="term" value="P:bacterial-type flagellum assembly"/>
    <property type="evidence" value="ECO:0007669"/>
    <property type="project" value="InterPro"/>
</dbReference>
<feature type="region of interest" description="Disordered" evidence="14">
    <location>
        <begin position="357"/>
        <end position="380"/>
    </location>
</feature>
<dbReference type="KEGG" id="vbo:CKY39_08390"/>
<evidence type="ECO:0000313" key="15">
    <source>
        <dbReference type="EMBL" id="ATA53225.1"/>
    </source>
</evidence>
<dbReference type="NCBIfam" id="TIGR00328">
    <property type="entry name" value="flhB"/>
    <property type="match status" value="1"/>
</dbReference>
<feature type="transmembrane region" description="Helical" evidence="13">
    <location>
        <begin position="33"/>
        <end position="50"/>
    </location>
</feature>
<keyword evidence="15" id="KW-0282">Flagellum</keyword>
<dbReference type="GO" id="GO:0009306">
    <property type="term" value="P:protein secretion"/>
    <property type="evidence" value="ECO:0007669"/>
    <property type="project" value="InterPro"/>
</dbReference>
<comment type="subcellular location">
    <subcellularLocation>
        <location evidence="1">Cell membrane</location>
        <topology evidence="1">Multi-pass membrane protein</topology>
    </subcellularLocation>
</comment>
<evidence type="ECO:0000256" key="6">
    <source>
        <dbReference type="ARBA" id="ARBA00022692"/>
    </source>
</evidence>
<keyword evidence="15" id="KW-0969">Cilium</keyword>
<feature type="region of interest" description="Disordered" evidence="14">
    <location>
        <begin position="1"/>
        <end position="25"/>
    </location>
</feature>
<evidence type="ECO:0000313" key="16">
    <source>
        <dbReference type="Proteomes" id="UP000217154"/>
    </source>
</evidence>
<keyword evidence="8 13" id="KW-0653">Protein transport</keyword>
<dbReference type="FunFam" id="3.40.1690.10:FF:000001">
    <property type="entry name" value="Flagellar biosynthetic protein FlhB"/>
    <property type="match status" value="1"/>
</dbReference>
<accession>A0A250DFS3</accession>
<evidence type="ECO:0000256" key="14">
    <source>
        <dbReference type="SAM" id="MobiDB-lite"/>
    </source>
</evidence>
<evidence type="ECO:0000256" key="8">
    <source>
        <dbReference type="ARBA" id="ARBA00022927"/>
    </source>
</evidence>
<protein>
    <recommendedName>
        <fullName evidence="3 13">Flagellar biosynthetic protein FlhB</fullName>
    </recommendedName>
</protein>
<keyword evidence="10 13" id="KW-0472">Membrane</keyword>
<comment type="similarity">
    <text evidence="2 13">Belongs to the type III secretion exporter family.</text>
</comment>
<evidence type="ECO:0000256" key="5">
    <source>
        <dbReference type="ARBA" id="ARBA00022475"/>
    </source>
</evidence>
<gene>
    <name evidence="13" type="primary">flhB</name>
    <name evidence="15" type="ORF">CKY39_08390</name>
</gene>
<keyword evidence="7 13" id="KW-1005">Bacterial flagellum biogenesis</keyword>
<dbReference type="PRINTS" id="PR00950">
    <property type="entry name" value="TYPE3IMSPROT"/>
</dbReference>
<evidence type="ECO:0000256" key="10">
    <source>
        <dbReference type="ARBA" id="ARBA00023136"/>
    </source>
</evidence>
<comment type="function">
    <text evidence="12 13">Required for formation of the rod structure in the basal body of the flagellar apparatus. Together with FliI and FliH, may constitute the export apparatus of flagellin.</text>
</comment>
<feature type="transmembrane region" description="Helical" evidence="13">
    <location>
        <begin position="85"/>
        <end position="111"/>
    </location>
</feature>
<keyword evidence="6 13" id="KW-0812">Transmembrane</keyword>
<sequence>MAEESDLEKTEPASERRLEKAREEGNVARSRELTTFVMLATASAGLWLAAESLGASLSGALRRGLQFERASAFDPAHMLSQSGLMVLHALMAIGPLFAMMVVAAVAAPLMLGGWMFSGKAVAPNFGKLNPLAGIGRMVSAQALAELVKALAKSALIGGVAWWVIVDDIEAVMALMSQPAHEALPHALVLVAKHCALIAATLFLVALVDVPFQLWNYYRKLRMSREDVRQEHKESEGDPHIKAQIRRQQQQMARRRMMAEVPKADIVLTNPTHFAVALQYLDSDMRAPRVVAKGTELVAARIREMAKEHKVAILEAPPLTRALYRHTKLGEEIPAGLYTAVAEVLAWVYQLKRWNSEGGEAPRTPTDLPVPADLQYSPAVA</sequence>
<evidence type="ECO:0000256" key="12">
    <source>
        <dbReference type="ARBA" id="ARBA00025078"/>
    </source>
</evidence>